<feature type="region of interest" description="Disordered" evidence="1">
    <location>
        <begin position="365"/>
        <end position="398"/>
    </location>
</feature>
<protein>
    <recommendedName>
        <fullName evidence="4">Arrestin-like N-terminal domain-containing protein</fullName>
    </recommendedName>
</protein>
<proteinExistence type="predicted"/>
<dbReference type="AlphaFoldDB" id="A0A8H7RU66"/>
<dbReference type="InterPro" id="IPR014752">
    <property type="entry name" value="Arrestin-like_C"/>
</dbReference>
<dbReference type="EMBL" id="JAEPRB010000266">
    <property type="protein sequence ID" value="KAG2217874.1"/>
    <property type="molecule type" value="Genomic_DNA"/>
</dbReference>
<feature type="compositionally biased region" description="Low complexity" evidence="1">
    <location>
        <begin position="374"/>
        <end position="398"/>
    </location>
</feature>
<gene>
    <name evidence="2" type="ORF">INT45_005530</name>
</gene>
<dbReference type="Gene3D" id="2.60.40.640">
    <property type="match status" value="1"/>
</dbReference>
<accession>A0A8H7RU66</accession>
<evidence type="ECO:0008006" key="4">
    <source>
        <dbReference type="Google" id="ProtNLM"/>
    </source>
</evidence>
<evidence type="ECO:0000313" key="3">
    <source>
        <dbReference type="Proteomes" id="UP000646827"/>
    </source>
</evidence>
<name>A0A8H7RU66_9FUNG</name>
<evidence type="ECO:0000256" key="1">
    <source>
        <dbReference type="SAM" id="MobiDB-lite"/>
    </source>
</evidence>
<sequence length="398" mass="44890">MGMVKRFNTHDLSSVKPQKPPVELHIEETPVYFIGPASTDNPMSHVRTRLMGHVLFNDRKLKWNRITLQLSGKAGLDIQAPVAALPRELAGDEAGSHSKNTMRLDSTMTLCKIEKELIFTGEEVIEFGLHLPTTLPASTRTKHAFVEYTLLAIFSGGSFFKKYRIQRSVTLCRHYLPSPSAMIPCIEYNNAKEWFEWSAEVPKAVAIEAGEIVIALRWSVEKELVEVDRIELALEEIETYRFSTKSGVHNLPPMISRFPPTAYHPPTYSGNSETHFIRTPIPVTTPIHQITRPVRTHMFNPFLDISHRLRLIIYFTTSTSLQPEPLILEYPIIVTDYPADQPSISPIVGGDEAVAVDFDLPEYTPAYTIDDENNNNNNNDNDSTITTTTNNTNVSSIR</sequence>
<comment type="caution">
    <text evidence="2">The sequence shown here is derived from an EMBL/GenBank/DDBJ whole genome shotgun (WGS) entry which is preliminary data.</text>
</comment>
<organism evidence="2 3">
    <name type="scientific">Circinella minor</name>
    <dbReference type="NCBI Taxonomy" id="1195481"/>
    <lineage>
        <taxon>Eukaryota</taxon>
        <taxon>Fungi</taxon>
        <taxon>Fungi incertae sedis</taxon>
        <taxon>Mucoromycota</taxon>
        <taxon>Mucoromycotina</taxon>
        <taxon>Mucoromycetes</taxon>
        <taxon>Mucorales</taxon>
        <taxon>Lichtheimiaceae</taxon>
        <taxon>Circinella</taxon>
    </lineage>
</organism>
<dbReference type="OrthoDB" id="2219406at2759"/>
<dbReference type="Proteomes" id="UP000646827">
    <property type="component" value="Unassembled WGS sequence"/>
</dbReference>
<keyword evidence="3" id="KW-1185">Reference proteome</keyword>
<reference evidence="2 3" key="1">
    <citation type="submission" date="2020-12" db="EMBL/GenBank/DDBJ databases">
        <title>Metabolic potential, ecology and presence of endohyphal bacteria is reflected in genomic diversity of Mucoromycotina.</title>
        <authorList>
            <person name="Muszewska A."/>
            <person name="Okrasinska A."/>
            <person name="Steczkiewicz K."/>
            <person name="Drgas O."/>
            <person name="Orlowska M."/>
            <person name="Perlinska-Lenart U."/>
            <person name="Aleksandrzak-Piekarczyk T."/>
            <person name="Szatraj K."/>
            <person name="Zielenkiewicz U."/>
            <person name="Pilsyk S."/>
            <person name="Malc E."/>
            <person name="Mieczkowski P."/>
            <person name="Kruszewska J.S."/>
            <person name="Biernat P."/>
            <person name="Pawlowska J."/>
        </authorList>
    </citation>
    <scope>NUCLEOTIDE SEQUENCE [LARGE SCALE GENOMIC DNA]</scope>
    <source>
        <strain evidence="2 3">CBS 142.35</strain>
    </source>
</reference>
<evidence type="ECO:0000313" key="2">
    <source>
        <dbReference type="EMBL" id="KAG2217874.1"/>
    </source>
</evidence>